<keyword evidence="2" id="KW-1133">Transmembrane helix</keyword>
<organism evidence="4 5">
    <name type="scientific">Ananas comosus</name>
    <name type="common">Pineapple</name>
    <name type="synonym">Ananas ananas</name>
    <dbReference type="NCBI Taxonomy" id="4615"/>
    <lineage>
        <taxon>Eukaryota</taxon>
        <taxon>Viridiplantae</taxon>
        <taxon>Streptophyta</taxon>
        <taxon>Embryophyta</taxon>
        <taxon>Tracheophyta</taxon>
        <taxon>Spermatophyta</taxon>
        <taxon>Magnoliopsida</taxon>
        <taxon>Liliopsida</taxon>
        <taxon>Poales</taxon>
        <taxon>Bromeliaceae</taxon>
        <taxon>Bromelioideae</taxon>
        <taxon>Ananas</taxon>
    </lineage>
</organism>
<reference evidence="4" key="1">
    <citation type="journal article" date="2015" name="Nat. Genet.">
        <title>The pineapple genome and the evolution of CAM photosynthesis.</title>
        <authorList>
            <person name="Ming R."/>
            <person name="VanBuren R."/>
            <person name="Wai C.M."/>
            <person name="Tang H."/>
            <person name="Schatz M.C."/>
            <person name="Bowers J.E."/>
            <person name="Lyons E."/>
            <person name="Wang M.L."/>
            <person name="Chen J."/>
            <person name="Biggers E."/>
            <person name="Zhang J."/>
            <person name="Huang L."/>
            <person name="Zhang L."/>
            <person name="Miao W."/>
            <person name="Zhang J."/>
            <person name="Ye Z."/>
            <person name="Miao C."/>
            <person name="Lin Z."/>
            <person name="Wang H."/>
            <person name="Zhou H."/>
            <person name="Yim W.C."/>
            <person name="Priest H.D."/>
            <person name="Zheng C."/>
            <person name="Woodhouse M."/>
            <person name="Edger P.P."/>
            <person name="Guyot R."/>
            <person name="Guo H.B."/>
            <person name="Guo H."/>
            <person name="Zheng G."/>
            <person name="Singh R."/>
            <person name="Sharma A."/>
            <person name="Min X."/>
            <person name="Zheng Y."/>
            <person name="Lee H."/>
            <person name="Gurtowski J."/>
            <person name="Sedlazeck F.J."/>
            <person name="Harkess A."/>
            <person name="McKain M.R."/>
            <person name="Liao Z."/>
            <person name="Fang J."/>
            <person name="Liu J."/>
            <person name="Zhang X."/>
            <person name="Zhang Q."/>
            <person name="Hu W."/>
            <person name="Qin Y."/>
            <person name="Wang K."/>
            <person name="Chen L.Y."/>
            <person name="Shirley N."/>
            <person name="Lin Y.R."/>
            <person name="Liu L.Y."/>
            <person name="Hernandez A.G."/>
            <person name="Wright C.L."/>
            <person name="Bulone V."/>
            <person name="Tuskan G.A."/>
            <person name="Heath K."/>
            <person name="Zee F."/>
            <person name="Moore P.H."/>
            <person name="Sunkar R."/>
            <person name="Leebens-Mack J.H."/>
            <person name="Mockler T."/>
            <person name="Bennetzen J.L."/>
            <person name="Freeling M."/>
            <person name="Sankoff D."/>
            <person name="Paterson A.H."/>
            <person name="Zhu X."/>
            <person name="Yang X."/>
            <person name="Smith J.A."/>
            <person name="Cushman J.C."/>
            <person name="Paull R.E."/>
            <person name="Yu Q."/>
        </authorList>
    </citation>
    <scope>NUCLEOTIDE SEQUENCE [LARGE SCALE GENOMIC DNA]</scope>
    <source>
        <strain evidence="4">cv. F153</strain>
    </source>
</reference>
<dbReference type="GeneID" id="109717425"/>
<feature type="region of interest" description="Disordered" evidence="1">
    <location>
        <begin position="50"/>
        <end position="91"/>
    </location>
</feature>
<evidence type="ECO:0000256" key="3">
    <source>
        <dbReference type="SAM" id="SignalP"/>
    </source>
</evidence>
<evidence type="ECO:0000313" key="5">
    <source>
        <dbReference type="RefSeq" id="XP_020098799.1"/>
    </source>
</evidence>
<feature type="compositionally biased region" description="Gly residues" evidence="1">
    <location>
        <begin position="56"/>
        <end position="85"/>
    </location>
</feature>
<feature type="chain" id="PRO_5027729393" evidence="3">
    <location>
        <begin position="37"/>
        <end position="141"/>
    </location>
</feature>
<protein>
    <submittedName>
        <fullName evidence="5">Keratin, type I cytoskeletal 10-like isoform X1</fullName>
    </submittedName>
</protein>
<keyword evidence="4" id="KW-1185">Reference proteome</keyword>
<dbReference type="AlphaFoldDB" id="A0A6P5FS87"/>
<feature type="signal peptide" evidence="3">
    <location>
        <begin position="1"/>
        <end position="36"/>
    </location>
</feature>
<evidence type="ECO:0000256" key="2">
    <source>
        <dbReference type="SAM" id="Phobius"/>
    </source>
</evidence>
<feature type="transmembrane region" description="Helical" evidence="2">
    <location>
        <begin position="121"/>
        <end position="140"/>
    </location>
</feature>
<dbReference type="Gramene" id="Aco025517.1.mrna1">
    <property type="protein sequence ID" value="Aco025517.1.mrna1"/>
    <property type="gene ID" value="Aco025517.1.path1"/>
</dbReference>
<sequence length="141" mass="13774">MTVIGVAMGNIKRPALLLLLPLLLLILVSIPHKVQSTGTKDSVGKLMGAIRRSSGTGSGGHGGGSSGSGTSGNGATASGGHGSGESSGAVPVAGGGAVVPRNAGAAVHHRRHNAAGRSRSFNFFLAVTVNTILLAAAVLAY</sequence>
<accession>A0A6P5FS87</accession>
<evidence type="ECO:0000256" key="1">
    <source>
        <dbReference type="SAM" id="MobiDB-lite"/>
    </source>
</evidence>
<gene>
    <name evidence="5" type="primary">LOC109717425</name>
</gene>
<reference evidence="5" key="2">
    <citation type="submission" date="2025-08" db="UniProtKB">
        <authorList>
            <consortium name="RefSeq"/>
        </authorList>
    </citation>
    <scope>IDENTIFICATION</scope>
    <source>
        <tissue evidence="5">Leaf</tissue>
    </source>
</reference>
<evidence type="ECO:0000313" key="4">
    <source>
        <dbReference type="Proteomes" id="UP000515123"/>
    </source>
</evidence>
<keyword evidence="2" id="KW-0472">Membrane</keyword>
<dbReference type="Proteomes" id="UP000515123">
    <property type="component" value="Linkage group 1"/>
</dbReference>
<keyword evidence="2" id="KW-0812">Transmembrane</keyword>
<dbReference type="RefSeq" id="XP_020098799.1">
    <property type="nucleotide sequence ID" value="XM_020243210.1"/>
</dbReference>
<proteinExistence type="predicted"/>
<name>A0A6P5FS87_ANACO</name>
<keyword evidence="3" id="KW-0732">Signal</keyword>